<organism evidence="1 2">
    <name type="scientific">Mycteria americana</name>
    <name type="common">Wood stork</name>
    <dbReference type="NCBI Taxonomy" id="33587"/>
    <lineage>
        <taxon>Eukaryota</taxon>
        <taxon>Metazoa</taxon>
        <taxon>Chordata</taxon>
        <taxon>Craniata</taxon>
        <taxon>Vertebrata</taxon>
        <taxon>Euteleostomi</taxon>
        <taxon>Archelosauria</taxon>
        <taxon>Archosauria</taxon>
        <taxon>Dinosauria</taxon>
        <taxon>Saurischia</taxon>
        <taxon>Theropoda</taxon>
        <taxon>Coelurosauria</taxon>
        <taxon>Aves</taxon>
        <taxon>Neognathae</taxon>
        <taxon>Neoaves</taxon>
        <taxon>Aequornithes</taxon>
        <taxon>Ciconiiformes</taxon>
        <taxon>Ciconiidae</taxon>
        <taxon>Mycteria</taxon>
    </lineage>
</organism>
<reference evidence="1 2" key="1">
    <citation type="journal article" date="2023" name="J. Hered.">
        <title>Chromosome-level genome of the wood stork (Mycteria americana) provides insight into avian chromosome evolution.</title>
        <authorList>
            <person name="Flamio R. Jr."/>
            <person name="Ramstad K.M."/>
        </authorList>
    </citation>
    <scope>NUCLEOTIDE SEQUENCE [LARGE SCALE GENOMIC DNA]</scope>
    <source>
        <strain evidence="1">JAX WOST 10</strain>
    </source>
</reference>
<gene>
    <name evidence="1" type="ORF">QYF61_010845</name>
</gene>
<name>A0AAN7NHD9_MYCAM</name>
<dbReference type="EMBL" id="JAUNZN010000009">
    <property type="protein sequence ID" value="KAK4815977.1"/>
    <property type="molecule type" value="Genomic_DNA"/>
</dbReference>
<comment type="caution">
    <text evidence="1">The sequence shown here is derived from an EMBL/GenBank/DDBJ whole genome shotgun (WGS) entry which is preliminary data.</text>
</comment>
<evidence type="ECO:0008006" key="3">
    <source>
        <dbReference type="Google" id="ProtNLM"/>
    </source>
</evidence>
<evidence type="ECO:0000313" key="1">
    <source>
        <dbReference type="EMBL" id="KAK4815977.1"/>
    </source>
</evidence>
<evidence type="ECO:0000313" key="2">
    <source>
        <dbReference type="Proteomes" id="UP001333110"/>
    </source>
</evidence>
<accession>A0AAN7NHD9</accession>
<proteinExistence type="predicted"/>
<sequence length="72" mass="8349">MHLKKEKSSLTNLTAFYNGMMTGLVDNRRAVDALYLDFSKAFDSVSHNILIDQLMKHKLDKRLNYQESSEEP</sequence>
<keyword evidence="2" id="KW-1185">Reference proteome</keyword>
<dbReference type="Proteomes" id="UP001333110">
    <property type="component" value="Unassembled WGS sequence"/>
</dbReference>
<dbReference type="AlphaFoldDB" id="A0AAN7NHD9"/>
<protein>
    <recommendedName>
        <fullName evidence="3">Reverse transcriptase domain-containing protein</fullName>
    </recommendedName>
</protein>